<keyword evidence="1" id="KW-0812">Transmembrane</keyword>
<proteinExistence type="predicted"/>
<name>M0DYN1_9EURY</name>
<dbReference type="EMBL" id="AOJE01000025">
    <property type="protein sequence ID" value="ELZ40645.1"/>
    <property type="molecule type" value="Genomic_DNA"/>
</dbReference>
<dbReference type="Proteomes" id="UP000011514">
    <property type="component" value="Unassembled WGS sequence"/>
</dbReference>
<dbReference type="STRING" id="1227484.C471_07676"/>
<protein>
    <submittedName>
        <fullName evidence="2">Uncharacterized protein</fullName>
    </submittedName>
</protein>
<evidence type="ECO:0000313" key="3">
    <source>
        <dbReference type="Proteomes" id="UP000011514"/>
    </source>
</evidence>
<dbReference type="RefSeq" id="WP_004047789.1">
    <property type="nucleotide sequence ID" value="NZ_AOJE01000025.1"/>
</dbReference>
<keyword evidence="1" id="KW-0472">Membrane</keyword>
<feature type="transmembrane region" description="Helical" evidence="1">
    <location>
        <begin position="57"/>
        <end position="77"/>
    </location>
</feature>
<gene>
    <name evidence="2" type="ORF">C471_07676</name>
</gene>
<comment type="caution">
    <text evidence="2">The sequence shown here is derived from an EMBL/GenBank/DDBJ whole genome shotgun (WGS) entry which is preliminary data.</text>
</comment>
<feature type="transmembrane region" description="Helical" evidence="1">
    <location>
        <begin position="6"/>
        <end position="22"/>
    </location>
</feature>
<dbReference type="AlphaFoldDB" id="M0DYN1"/>
<evidence type="ECO:0000313" key="2">
    <source>
        <dbReference type="EMBL" id="ELZ40645.1"/>
    </source>
</evidence>
<keyword evidence="1" id="KW-1133">Transmembrane helix</keyword>
<evidence type="ECO:0000256" key="1">
    <source>
        <dbReference type="SAM" id="Phobius"/>
    </source>
</evidence>
<accession>M0DYN1</accession>
<keyword evidence="3" id="KW-1185">Reference proteome</keyword>
<dbReference type="PATRIC" id="fig|1227484.4.peg.1547"/>
<feature type="transmembrane region" description="Helical" evidence="1">
    <location>
        <begin position="34"/>
        <end position="51"/>
    </location>
</feature>
<reference evidence="2 3" key="1">
    <citation type="journal article" date="2014" name="PLoS Genet.">
        <title>Phylogenetically driven sequencing of extremely halophilic archaea reveals strategies for static and dynamic osmo-response.</title>
        <authorList>
            <person name="Becker E.A."/>
            <person name="Seitzer P.M."/>
            <person name="Tritt A."/>
            <person name="Larsen D."/>
            <person name="Krusor M."/>
            <person name="Yao A.I."/>
            <person name="Wu D."/>
            <person name="Madern D."/>
            <person name="Eisen J.A."/>
            <person name="Darling A.E."/>
            <person name="Facciotti M.T."/>
        </authorList>
    </citation>
    <scope>NUCLEOTIDE SEQUENCE [LARGE SCALE GENOMIC DNA]</scope>
    <source>
        <strain evidence="2 3">DSM 1137</strain>
    </source>
</reference>
<sequence>MSSVLFTAPVALAGILGVIVYGKWSDSVTTLRDGSAVVSSALRIMVGVFFVSTEYPLFVVLGVVMIAIGTVMGASGADRVLGGRLRRTLST</sequence>
<organism evidence="2 3">
    <name type="scientific">Halorubrum saccharovorum DSM 1137</name>
    <dbReference type="NCBI Taxonomy" id="1227484"/>
    <lineage>
        <taxon>Archaea</taxon>
        <taxon>Methanobacteriati</taxon>
        <taxon>Methanobacteriota</taxon>
        <taxon>Stenosarchaea group</taxon>
        <taxon>Halobacteria</taxon>
        <taxon>Halobacteriales</taxon>
        <taxon>Haloferacaceae</taxon>
        <taxon>Halorubrum</taxon>
    </lineage>
</organism>